<evidence type="ECO:0008006" key="4">
    <source>
        <dbReference type="Google" id="ProtNLM"/>
    </source>
</evidence>
<evidence type="ECO:0000313" key="2">
    <source>
        <dbReference type="EMBL" id="MRS97244.1"/>
    </source>
</evidence>
<dbReference type="AlphaFoldDB" id="A0A7X2HJV8"/>
<evidence type="ECO:0000256" key="1">
    <source>
        <dbReference type="SAM" id="SignalP"/>
    </source>
</evidence>
<dbReference type="Proteomes" id="UP000441032">
    <property type="component" value="Unassembled WGS sequence"/>
</dbReference>
<accession>A0A7X2HJV8</accession>
<protein>
    <recommendedName>
        <fullName evidence="4">Lipoprotein SmpA/OmlA domain-containing protein</fullName>
    </recommendedName>
</protein>
<comment type="caution">
    <text evidence="2">The sequence shown here is derived from an EMBL/GenBank/DDBJ whole genome shotgun (WGS) entry which is preliminary data.</text>
</comment>
<dbReference type="RefSeq" id="WP_065859271.1">
    <property type="nucleotide sequence ID" value="NZ_JACAWZ010000008.1"/>
</dbReference>
<keyword evidence="1" id="KW-0732">Signal</keyword>
<dbReference type="PROSITE" id="PS51257">
    <property type="entry name" value="PROKAR_LIPOPROTEIN"/>
    <property type="match status" value="1"/>
</dbReference>
<reference evidence="2 3" key="1">
    <citation type="submission" date="2019-11" db="EMBL/GenBank/DDBJ databases">
        <title>Phenotypic characterization of an OXA-22 and OXA-60 co-producing Ralstonia pickettii clinical strain.</title>
        <authorList>
            <person name="He F."/>
        </authorList>
    </citation>
    <scope>NUCLEOTIDE SEQUENCE [LARGE SCALE GENOMIC DNA]</scope>
    <source>
        <strain evidence="2 3">PSLESD1</strain>
    </source>
</reference>
<dbReference type="EMBL" id="WJYN01000001">
    <property type="protein sequence ID" value="MRS97244.1"/>
    <property type="molecule type" value="Genomic_DNA"/>
</dbReference>
<name>A0A7X2HJV8_RALPI</name>
<gene>
    <name evidence="2" type="ORF">GJQ57_01115</name>
</gene>
<sequence length="118" mass="12457">MFRIFVSGVALSLALSGCAVSVGSGTGVDKIADATQESLQKQFVPGVAKREDVALELGAPSDKAAAGGLDIWNYRYTRNAAIGVVFVGIPIGSKKIASFYFDDADGVLKKIEYKVLQQ</sequence>
<proteinExistence type="predicted"/>
<organism evidence="2 3">
    <name type="scientific">Ralstonia pickettii</name>
    <name type="common">Burkholderia pickettii</name>
    <dbReference type="NCBI Taxonomy" id="329"/>
    <lineage>
        <taxon>Bacteria</taxon>
        <taxon>Pseudomonadati</taxon>
        <taxon>Pseudomonadota</taxon>
        <taxon>Betaproteobacteria</taxon>
        <taxon>Burkholderiales</taxon>
        <taxon>Burkholderiaceae</taxon>
        <taxon>Ralstonia</taxon>
    </lineage>
</organism>
<feature type="signal peptide" evidence="1">
    <location>
        <begin position="1"/>
        <end position="21"/>
    </location>
</feature>
<feature type="chain" id="PRO_5030526321" description="Lipoprotein SmpA/OmlA domain-containing protein" evidence="1">
    <location>
        <begin position="22"/>
        <end position="118"/>
    </location>
</feature>
<evidence type="ECO:0000313" key="3">
    <source>
        <dbReference type="Proteomes" id="UP000441032"/>
    </source>
</evidence>